<dbReference type="GO" id="GO:0007200">
    <property type="term" value="P:phospholipase C-activating G protein-coupled receptor signaling pathway"/>
    <property type="evidence" value="ECO:0007669"/>
    <property type="project" value="TreeGrafter"/>
</dbReference>
<dbReference type="InterPro" id="IPR017452">
    <property type="entry name" value="GPCR_Rhodpsn_7TM"/>
</dbReference>
<comment type="subcellular location">
    <subcellularLocation>
        <location evidence="1">Membrane</location>
        <topology evidence="1">Multi-pass membrane protein</topology>
    </subcellularLocation>
</comment>
<evidence type="ECO:0000256" key="9">
    <source>
        <dbReference type="SAM" id="Phobius"/>
    </source>
</evidence>
<dbReference type="KEGG" id="char:105912910"/>
<dbReference type="CTD" id="798233"/>
<dbReference type="OrthoDB" id="5950040at2759"/>
<evidence type="ECO:0000256" key="4">
    <source>
        <dbReference type="ARBA" id="ARBA00023040"/>
    </source>
</evidence>
<dbReference type="PRINTS" id="PR01157">
    <property type="entry name" value="P2YPURNOCPTR"/>
</dbReference>
<keyword evidence="2 9" id="KW-0812">Transmembrane</keyword>
<evidence type="ECO:0000256" key="8">
    <source>
        <dbReference type="ARBA" id="ARBA00023224"/>
    </source>
</evidence>
<feature type="transmembrane region" description="Helical" evidence="9">
    <location>
        <begin position="226"/>
        <end position="247"/>
    </location>
</feature>
<dbReference type="Gene3D" id="1.20.1070.10">
    <property type="entry name" value="Rhodopsin 7-helix transmembrane proteins"/>
    <property type="match status" value="1"/>
</dbReference>
<keyword evidence="7" id="KW-0325">Glycoprotein</keyword>
<dbReference type="PANTHER" id="PTHR24232">
    <property type="entry name" value="G-PROTEIN COUPLED RECEPTOR"/>
    <property type="match status" value="1"/>
</dbReference>
<dbReference type="InterPro" id="IPR000276">
    <property type="entry name" value="GPCR_Rhodpsn"/>
</dbReference>
<dbReference type="GO" id="GO:0070915">
    <property type="term" value="F:lysophosphatidic acid receptor activity"/>
    <property type="evidence" value="ECO:0007669"/>
    <property type="project" value="TreeGrafter"/>
</dbReference>
<dbReference type="PANTHER" id="PTHR24232:SF90">
    <property type="entry name" value="LYSOPHOSPHATIDIC ACID RECEPTOR 5B"/>
    <property type="match status" value="1"/>
</dbReference>
<evidence type="ECO:0000313" key="11">
    <source>
        <dbReference type="Proteomes" id="UP000515152"/>
    </source>
</evidence>
<dbReference type="Proteomes" id="UP000515152">
    <property type="component" value="Chromosome 9"/>
</dbReference>
<dbReference type="RefSeq" id="XP_012697371.2">
    <property type="nucleotide sequence ID" value="XM_012841917.2"/>
</dbReference>
<keyword evidence="11" id="KW-1185">Reference proteome</keyword>
<evidence type="ECO:0000256" key="3">
    <source>
        <dbReference type="ARBA" id="ARBA00022989"/>
    </source>
</evidence>
<dbReference type="GeneID" id="105912910"/>
<evidence type="ECO:0000256" key="6">
    <source>
        <dbReference type="ARBA" id="ARBA00023170"/>
    </source>
</evidence>
<feature type="transmembrane region" description="Helical" evidence="9">
    <location>
        <begin position="259"/>
        <end position="279"/>
    </location>
</feature>
<keyword evidence="8" id="KW-0807">Transducer</keyword>
<evidence type="ECO:0000313" key="12">
    <source>
        <dbReference type="RefSeq" id="XP_012697371.2"/>
    </source>
</evidence>
<proteinExistence type="predicted"/>
<sequence length="291" mass="31450">MENSANATVDTVTVTADTVFRFTVLAHAYGVVLFAGLPLNAASLWILLRRHRLKSASAVLMVNLAASDLLLVLSLPPRVDYYARRAWAWGPGVCTVTTLLFRNNIRTSSVFIAFISVDRLLAVVFPLRSRALRTVSVSGGACAAVWLLACALSVPEGLVTYRHLPDSDCFEVPAASRRVAFIQTGLVATLLAVTVVSTGLVLRALRMRRVAVPATRGGGRRRSNPALIFVVNLLTFAVCFVPFSVVLHGVGTIWSPETLHAVLCLASVNCCLDPLIYYFSLDGFWGADTNT</sequence>
<gene>
    <name evidence="12" type="primary">lpar5b</name>
</gene>
<dbReference type="GO" id="GO:0035025">
    <property type="term" value="P:positive regulation of Rho protein signal transduction"/>
    <property type="evidence" value="ECO:0007669"/>
    <property type="project" value="TreeGrafter"/>
</dbReference>
<feature type="transmembrane region" description="Helical" evidence="9">
    <location>
        <begin position="28"/>
        <end position="48"/>
    </location>
</feature>
<dbReference type="AlphaFoldDB" id="A0A6P3WF79"/>
<keyword evidence="6 12" id="KW-0675">Receptor</keyword>
<organism evidence="11 12">
    <name type="scientific">Clupea harengus</name>
    <name type="common">Atlantic herring</name>
    <dbReference type="NCBI Taxonomy" id="7950"/>
    <lineage>
        <taxon>Eukaryota</taxon>
        <taxon>Metazoa</taxon>
        <taxon>Chordata</taxon>
        <taxon>Craniata</taxon>
        <taxon>Vertebrata</taxon>
        <taxon>Euteleostomi</taxon>
        <taxon>Actinopterygii</taxon>
        <taxon>Neopterygii</taxon>
        <taxon>Teleostei</taxon>
        <taxon>Clupei</taxon>
        <taxon>Clupeiformes</taxon>
        <taxon>Clupeoidei</taxon>
        <taxon>Clupeidae</taxon>
        <taxon>Clupea</taxon>
    </lineage>
</organism>
<keyword evidence="3 9" id="KW-1133">Transmembrane helix</keyword>
<evidence type="ECO:0000256" key="1">
    <source>
        <dbReference type="ARBA" id="ARBA00004141"/>
    </source>
</evidence>
<accession>A0A6P3WF79</accession>
<feature type="domain" description="G-protein coupled receptors family 1 profile" evidence="10">
    <location>
        <begin position="39"/>
        <end position="277"/>
    </location>
</feature>
<dbReference type="SUPFAM" id="SSF81321">
    <property type="entry name" value="Family A G protein-coupled receptor-like"/>
    <property type="match status" value="1"/>
</dbReference>
<dbReference type="PRINTS" id="PR00237">
    <property type="entry name" value="GPCRRHODOPSN"/>
</dbReference>
<evidence type="ECO:0000256" key="2">
    <source>
        <dbReference type="ARBA" id="ARBA00022692"/>
    </source>
</evidence>
<dbReference type="CDD" id="cd14982">
    <property type="entry name" value="7tmA_purinoceptor-like"/>
    <property type="match status" value="1"/>
</dbReference>
<evidence type="ECO:0000256" key="7">
    <source>
        <dbReference type="ARBA" id="ARBA00023180"/>
    </source>
</evidence>
<feature type="transmembrane region" description="Helical" evidence="9">
    <location>
        <begin position="134"/>
        <end position="154"/>
    </location>
</feature>
<feature type="transmembrane region" description="Helical" evidence="9">
    <location>
        <begin position="180"/>
        <end position="205"/>
    </location>
</feature>
<evidence type="ECO:0000259" key="10">
    <source>
        <dbReference type="PROSITE" id="PS50262"/>
    </source>
</evidence>
<evidence type="ECO:0000256" key="5">
    <source>
        <dbReference type="ARBA" id="ARBA00023136"/>
    </source>
</evidence>
<reference evidence="12" key="1">
    <citation type="submission" date="2025-08" db="UniProtKB">
        <authorList>
            <consortium name="RefSeq"/>
        </authorList>
    </citation>
    <scope>IDENTIFICATION</scope>
</reference>
<keyword evidence="4" id="KW-0297">G-protein coupled receptor</keyword>
<name>A0A6P3WF79_CLUHA</name>
<protein>
    <submittedName>
        <fullName evidence="12">Lysophosphatidic acid receptor 5b</fullName>
    </submittedName>
</protein>
<dbReference type="Pfam" id="PF00001">
    <property type="entry name" value="7tm_1"/>
    <property type="match status" value="1"/>
</dbReference>
<dbReference type="GO" id="GO:0005886">
    <property type="term" value="C:plasma membrane"/>
    <property type="evidence" value="ECO:0007669"/>
    <property type="project" value="TreeGrafter"/>
</dbReference>
<dbReference type="PROSITE" id="PS50262">
    <property type="entry name" value="G_PROTEIN_RECEP_F1_2"/>
    <property type="match status" value="1"/>
</dbReference>
<keyword evidence="5 9" id="KW-0472">Membrane</keyword>